<dbReference type="Gene3D" id="3.40.710.10">
    <property type="entry name" value="DD-peptidase/beta-lactamase superfamily"/>
    <property type="match status" value="1"/>
</dbReference>
<protein>
    <submittedName>
        <fullName evidence="2">CubicO group peptidase (Beta-lactamase class C family)</fullName>
    </submittedName>
</protein>
<comment type="caution">
    <text evidence="2">The sequence shown here is derived from an EMBL/GenBank/DDBJ whole genome shotgun (WGS) entry which is preliminary data.</text>
</comment>
<proteinExistence type="predicted"/>
<dbReference type="InterPro" id="IPR001466">
    <property type="entry name" value="Beta-lactam-related"/>
</dbReference>
<dbReference type="Pfam" id="PF00144">
    <property type="entry name" value="Beta-lactamase"/>
    <property type="match status" value="1"/>
</dbReference>
<name>A0ABR6PFV4_9SPHI</name>
<dbReference type="PANTHER" id="PTHR43283:SF7">
    <property type="entry name" value="BETA-LACTAMASE-RELATED DOMAIN-CONTAINING PROTEIN"/>
    <property type="match status" value="1"/>
</dbReference>
<reference evidence="2 3" key="1">
    <citation type="submission" date="2020-08" db="EMBL/GenBank/DDBJ databases">
        <title>Genomic Encyclopedia of Type Strains, Phase IV (KMG-V): Genome sequencing to study the core and pangenomes of soil and plant-associated prokaryotes.</title>
        <authorList>
            <person name="Whitman W."/>
        </authorList>
    </citation>
    <scope>NUCLEOTIDE SEQUENCE [LARGE SCALE GENOMIC DNA]</scope>
    <source>
        <strain evidence="2 3">ANJLi2</strain>
    </source>
</reference>
<keyword evidence="3" id="KW-1185">Reference proteome</keyword>
<dbReference type="Proteomes" id="UP000541583">
    <property type="component" value="Unassembled WGS sequence"/>
</dbReference>
<dbReference type="InterPro" id="IPR012338">
    <property type="entry name" value="Beta-lactam/transpept-like"/>
</dbReference>
<dbReference type="PANTHER" id="PTHR43283">
    <property type="entry name" value="BETA-LACTAMASE-RELATED"/>
    <property type="match status" value="1"/>
</dbReference>
<dbReference type="SUPFAM" id="SSF56601">
    <property type="entry name" value="beta-lactamase/transpeptidase-like"/>
    <property type="match status" value="1"/>
</dbReference>
<dbReference type="RefSeq" id="WP_076370923.1">
    <property type="nucleotide sequence ID" value="NZ_FTMG01000002.1"/>
</dbReference>
<evidence type="ECO:0000259" key="1">
    <source>
        <dbReference type="Pfam" id="PF00144"/>
    </source>
</evidence>
<dbReference type="EMBL" id="JACHCB010000002">
    <property type="protein sequence ID" value="MBB6108639.1"/>
    <property type="molecule type" value="Genomic_DNA"/>
</dbReference>
<feature type="domain" description="Beta-lactamase-related" evidence="1">
    <location>
        <begin position="64"/>
        <end position="351"/>
    </location>
</feature>
<organism evidence="2 3">
    <name type="scientific">Mucilaginibacter lappiensis</name>
    <dbReference type="NCBI Taxonomy" id="354630"/>
    <lineage>
        <taxon>Bacteria</taxon>
        <taxon>Pseudomonadati</taxon>
        <taxon>Bacteroidota</taxon>
        <taxon>Sphingobacteriia</taxon>
        <taxon>Sphingobacteriales</taxon>
        <taxon>Sphingobacteriaceae</taxon>
        <taxon>Mucilaginibacter</taxon>
    </lineage>
</organism>
<evidence type="ECO:0000313" key="2">
    <source>
        <dbReference type="EMBL" id="MBB6108639.1"/>
    </source>
</evidence>
<evidence type="ECO:0000313" key="3">
    <source>
        <dbReference type="Proteomes" id="UP000541583"/>
    </source>
</evidence>
<sequence>MKNLAIALLAVLLFTRCSKDKTVPFHPTNPDGFESGSFEEANIDKNRITGLEKEVLGGKYNIHSILILRHDKLIYEHYFAGEDAVFPNPVGRVEHTRDSLHDCRSVTKSIVSTCVGIAIGQGKIKSINDNIFDYFPAYKKYATGAKAGLTIKDLLTMSAGLEWNEHTSYTDPANGERQMLAQSDVVDFVLSRTAVTTPGTVFNYSGGCTQLLAQLVQKVTGIPINLFAAKNLFTPLGIQKFNWSVREDGTVWAPSGLRLRPIDMLKIGQLYMHGGIWNNQQILSADWVNQAMKWRINTNDIPEGYGYQFWCAKPLITGRVMDVTLADGNGGQIICMAPSLDLEVVLTAGNYNEDGDTSYDVLLKYIFAAVQK</sequence>
<dbReference type="InterPro" id="IPR050789">
    <property type="entry name" value="Diverse_Enzym_Activities"/>
</dbReference>
<gene>
    <name evidence="2" type="ORF">HDF23_001374</name>
</gene>
<accession>A0ABR6PFV4</accession>